<evidence type="ECO:0000259" key="7">
    <source>
        <dbReference type="Pfam" id="PF20684"/>
    </source>
</evidence>
<proteinExistence type="inferred from homology"/>
<evidence type="ECO:0000256" key="1">
    <source>
        <dbReference type="ARBA" id="ARBA00004141"/>
    </source>
</evidence>
<evidence type="ECO:0000256" key="3">
    <source>
        <dbReference type="ARBA" id="ARBA00022989"/>
    </source>
</evidence>
<feature type="transmembrane region" description="Helical" evidence="6">
    <location>
        <begin position="129"/>
        <end position="150"/>
    </location>
</feature>
<dbReference type="GO" id="GO:0016020">
    <property type="term" value="C:membrane"/>
    <property type="evidence" value="ECO:0007669"/>
    <property type="project" value="UniProtKB-SubCell"/>
</dbReference>
<comment type="caution">
    <text evidence="8">The sequence shown here is derived from an EMBL/GenBank/DDBJ whole genome shotgun (WGS) entry which is preliminary data.</text>
</comment>
<keyword evidence="2 6" id="KW-0812">Transmembrane</keyword>
<sequence length="396" mass="43530">MAQEGSAAWAAENKGPWIVITCWVVTAVATLFVFARLYVRGWMMRKLQQDDYWTVIAMVCGYISTALSMKAVAAGNGRHMKLLSQHEQESAVLWTTAAFCPGVMSFGLPKMAVVYLLTKLLNPNKWHKYFLWWQGIWCQLTLFATVGVLIGRCRPAHSLWNFDVPGECFSPDILVAYCIYAGSFSAFVDLYLAIYPAIVLFNLQMSFKKKLALSVALGIGSVSGIVAIYKTTRIPSLKSADFSYSGPDLNIASLPIDDTADLVAWTVIEGSTIIVASTIPILQPLLEKVLRRNPFSSGKDSAKYNGRYYEDYSDQKSGYELGQRKPKSKARDDLGLTVLEEGGSQEEILSGTKPNVVAAGTAKPVVVPEATRHAITRTDVITVSYSGSPPDEGPRR</sequence>
<evidence type="ECO:0000256" key="2">
    <source>
        <dbReference type="ARBA" id="ARBA00022692"/>
    </source>
</evidence>
<feature type="transmembrane region" description="Helical" evidence="6">
    <location>
        <begin position="92"/>
        <end position="117"/>
    </location>
</feature>
<feature type="transmembrane region" description="Helical" evidence="6">
    <location>
        <begin position="17"/>
        <end position="39"/>
    </location>
</feature>
<evidence type="ECO:0000256" key="5">
    <source>
        <dbReference type="ARBA" id="ARBA00038359"/>
    </source>
</evidence>
<keyword evidence="4 6" id="KW-0472">Membrane</keyword>
<evidence type="ECO:0000256" key="6">
    <source>
        <dbReference type="SAM" id="Phobius"/>
    </source>
</evidence>
<dbReference type="Pfam" id="PF20684">
    <property type="entry name" value="Fung_rhodopsin"/>
    <property type="match status" value="1"/>
</dbReference>
<accession>A0AA35LRA6</accession>
<feature type="transmembrane region" description="Helical" evidence="6">
    <location>
        <begin position="174"/>
        <end position="199"/>
    </location>
</feature>
<dbReference type="Proteomes" id="UP001160390">
    <property type="component" value="Unassembled WGS sequence"/>
</dbReference>
<keyword evidence="3 6" id="KW-1133">Transmembrane helix</keyword>
<dbReference type="AlphaFoldDB" id="A0AA35LRA6"/>
<evidence type="ECO:0000256" key="4">
    <source>
        <dbReference type="ARBA" id="ARBA00023136"/>
    </source>
</evidence>
<organism evidence="8 9">
    <name type="scientific">Clonostachys chloroleuca</name>
    <dbReference type="NCBI Taxonomy" id="1926264"/>
    <lineage>
        <taxon>Eukaryota</taxon>
        <taxon>Fungi</taxon>
        <taxon>Dikarya</taxon>
        <taxon>Ascomycota</taxon>
        <taxon>Pezizomycotina</taxon>
        <taxon>Sordariomycetes</taxon>
        <taxon>Hypocreomycetidae</taxon>
        <taxon>Hypocreales</taxon>
        <taxon>Bionectriaceae</taxon>
        <taxon>Clonostachys</taxon>
    </lineage>
</organism>
<gene>
    <name evidence="8" type="ORF">CCHLO57077_00017005</name>
</gene>
<feature type="domain" description="Rhodopsin" evidence="7">
    <location>
        <begin position="35"/>
        <end position="288"/>
    </location>
</feature>
<feature type="transmembrane region" description="Helical" evidence="6">
    <location>
        <begin position="211"/>
        <end position="229"/>
    </location>
</feature>
<keyword evidence="9" id="KW-1185">Reference proteome</keyword>
<comment type="subcellular location">
    <subcellularLocation>
        <location evidence="1">Membrane</location>
        <topology evidence="1">Multi-pass membrane protein</topology>
    </subcellularLocation>
</comment>
<dbReference type="InterPro" id="IPR052337">
    <property type="entry name" value="SAT4-like"/>
</dbReference>
<evidence type="ECO:0000313" key="9">
    <source>
        <dbReference type="Proteomes" id="UP001160390"/>
    </source>
</evidence>
<dbReference type="EMBL" id="CABFNP030000522">
    <property type="protein sequence ID" value="CAI6038509.1"/>
    <property type="molecule type" value="Genomic_DNA"/>
</dbReference>
<reference evidence="8" key="1">
    <citation type="submission" date="2023-01" db="EMBL/GenBank/DDBJ databases">
        <authorList>
            <person name="Piombo E."/>
        </authorList>
    </citation>
    <scope>NUCLEOTIDE SEQUENCE</scope>
</reference>
<name>A0AA35LRA6_9HYPO</name>
<dbReference type="InterPro" id="IPR049326">
    <property type="entry name" value="Rhodopsin_dom_fungi"/>
</dbReference>
<feature type="transmembrane region" description="Helical" evidence="6">
    <location>
        <begin position="51"/>
        <end position="72"/>
    </location>
</feature>
<dbReference type="PANTHER" id="PTHR33048">
    <property type="entry name" value="PTH11-LIKE INTEGRAL MEMBRANE PROTEIN (AFU_ORTHOLOGUE AFUA_5G11245)"/>
    <property type="match status" value="1"/>
</dbReference>
<evidence type="ECO:0000313" key="8">
    <source>
        <dbReference type="EMBL" id="CAI6038509.1"/>
    </source>
</evidence>
<protein>
    <recommendedName>
        <fullName evidence="7">Rhodopsin domain-containing protein</fullName>
    </recommendedName>
</protein>
<comment type="similarity">
    <text evidence="5">Belongs to the SAT4 family.</text>
</comment>
<dbReference type="PANTHER" id="PTHR33048:SF155">
    <property type="entry name" value="INTEGRAL MEMBRANE PROTEIN"/>
    <property type="match status" value="1"/>
</dbReference>